<dbReference type="GO" id="GO:0051017">
    <property type="term" value="P:actin filament bundle assembly"/>
    <property type="evidence" value="ECO:0007669"/>
    <property type="project" value="TreeGrafter"/>
</dbReference>
<dbReference type="SUPFAM" id="SSF48403">
    <property type="entry name" value="Ankyrin repeat"/>
    <property type="match status" value="1"/>
</dbReference>
<organism evidence="4 5">
    <name type="scientific">Peronospora destructor</name>
    <dbReference type="NCBI Taxonomy" id="86335"/>
    <lineage>
        <taxon>Eukaryota</taxon>
        <taxon>Sar</taxon>
        <taxon>Stramenopiles</taxon>
        <taxon>Oomycota</taxon>
        <taxon>Peronosporomycetes</taxon>
        <taxon>Peronosporales</taxon>
        <taxon>Peronosporaceae</taxon>
        <taxon>Peronospora</taxon>
    </lineage>
</organism>
<keyword evidence="3" id="KW-1133">Transmembrane helix</keyword>
<comment type="caution">
    <text evidence="4">The sequence shown here is derived from an EMBL/GenBank/DDBJ whole genome shotgun (WGS) entry which is preliminary data.</text>
</comment>
<dbReference type="GO" id="GO:0005737">
    <property type="term" value="C:cytoplasm"/>
    <property type="evidence" value="ECO:0007669"/>
    <property type="project" value="TreeGrafter"/>
</dbReference>
<keyword evidence="5" id="KW-1185">Reference proteome</keyword>
<name>A0AAV0T0D7_9STRA</name>
<evidence type="ECO:0000256" key="2">
    <source>
        <dbReference type="ARBA" id="ARBA00023043"/>
    </source>
</evidence>
<proteinExistence type="predicted"/>
<dbReference type="PANTHER" id="PTHR24153">
    <property type="entry name" value="ESPIN"/>
    <property type="match status" value="1"/>
</dbReference>
<protein>
    <submittedName>
        <fullName evidence="4">Uncharacterized protein</fullName>
    </submittedName>
</protein>
<evidence type="ECO:0000256" key="3">
    <source>
        <dbReference type="SAM" id="Phobius"/>
    </source>
</evidence>
<dbReference type="PANTHER" id="PTHR24153:SF8">
    <property type="entry name" value="FORKED, ISOFORM F"/>
    <property type="match status" value="1"/>
</dbReference>
<dbReference type="GO" id="GO:0051015">
    <property type="term" value="F:actin filament binding"/>
    <property type="evidence" value="ECO:0007669"/>
    <property type="project" value="TreeGrafter"/>
</dbReference>
<reference evidence="4" key="1">
    <citation type="submission" date="2022-12" db="EMBL/GenBank/DDBJ databases">
        <authorList>
            <person name="Webb A."/>
        </authorList>
    </citation>
    <scope>NUCLEOTIDE SEQUENCE</scope>
    <source>
        <strain evidence="4">Pd1</strain>
    </source>
</reference>
<keyword evidence="3" id="KW-0812">Transmembrane</keyword>
<evidence type="ECO:0000256" key="1">
    <source>
        <dbReference type="ARBA" id="ARBA00022737"/>
    </source>
</evidence>
<evidence type="ECO:0000313" key="5">
    <source>
        <dbReference type="Proteomes" id="UP001162029"/>
    </source>
</evidence>
<dbReference type="AlphaFoldDB" id="A0AAV0T0D7"/>
<dbReference type="InterPro" id="IPR052420">
    <property type="entry name" value="Espin/Espin-like"/>
</dbReference>
<keyword evidence="1" id="KW-0677">Repeat</keyword>
<dbReference type="Proteomes" id="UP001162029">
    <property type="component" value="Unassembled WGS sequence"/>
</dbReference>
<dbReference type="Gene3D" id="1.25.40.20">
    <property type="entry name" value="Ankyrin repeat-containing domain"/>
    <property type="match status" value="1"/>
</dbReference>
<feature type="transmembrane region" description="Helical" evidence="3">
    <location>
        <begin position="189"/>
        <end position="210"/>
    </location>
</feature>
<gene>
    <name evidence="4" type="ORF">PDE001_LOCUS239</name>
</gene>
<dbReference type="InterPro" id="IPR036770">
    <property type="entry name" value="Ankyrin_rpt-contain_sf"/>
</dbReference>
<accession>A0AAV0T0D7</accession>
<keyword evidence="2" id="KW-0040">ANK repeat</keyword>
<keyword evidence="3" id="KW-0472">Membrane</keyword>
<dbReference type="EMBL" id="CANTFM010000035">
    <property type="protein sequence ID" value="CAI5709328.1"/>
    <property type="molecule type" value="Genomic_DNA"/>
</dbReference>
<evidence type="ECO:0000313" key="4">
    <source>
        <dbReference type="EMBL" id="CAI5709328.1"/>
    </source>
</evidence>
<sequence>MDQSLGNSEAVRLAQASDWKSLQRLLERDPSMAKQRGDHGMLPIHWACTVRRVPLSLVAKLLQAYPEGVQVKNGGQLLPLHIAIRARVQASCLRKLVRAYPEAVSERTPDGISALKMAQDIGLDVDCLKVLYRAQERTSLIQQHKGEHSSSCDRRNAEFELKRGMSEQEEGEAFGIKRPKMKTWSGLMLLYRSLLWEILILAGSFMSVMMGS</sequence>